<evidence type="ECO:0000256" key="2">
    <source>
        <dbReference type="SAM" id="MobiDB-lite"/>
    </source>
</evidence>
<keyword evidence="5" id="KW-1185">Reference proteome</keyword>
<dbReference type="Gene3D" id="2.60.40.1120">
    <property type="entry name" value="Carboxypeptidase-like, regulatory domain"/>
    <property type="match status" value="2"/>
</dbReference>
<feature type="domain" description="Right handed beta helix" evidence="3">
    <location>
        <begin position="1074"/>
        <end position="1234"/>
    </location>
</feature>
<dbReference type="GO" id="GO:0030246">
    <property type="term" value="F:carbohydrate binding"/>
    <property type="evidence" value="ECO:0007669"/>
    <property type="project" value="InterPro"/>
</dbReference>
<dbReference type="Gene3D" id="2.160.20.10">
    <property type="entry name" value="Single-stranded right-handed beta-helix, Pectin lyase-like"/>
    <property type="match status" value="3"/>
</dbReference>
<dbReference type="RefSeq" id="WP_049954658.1">
    <property type="nucleotide sequence ID" value="NZ_CP007057.1"/>
</dbReference>
<dbReference type="Proteomes" id="UP000019024">
    <property type="component" value="Plasmid unnamed2"/>
</dbReference>
<dbReference type="OrthoDB" id="103676at2157"/>
<dbReference type="KEGG" id="hlr:HALLA_00425"/>
<gene>
    <name evidence="4" type="ORF">HALLA_00425</name>
</gene>
<dbReference type="Pfam" id="PF13620">
    <property type="entry name" value="CarboxypepD_reg"/>
    <property type="match status" value="1"/>
</dbReference>
<protein>
    <recommendedName>
        <fullName evidence="3">Right handed beta helix domain-containing protein</fullName>
    </recommendedName>
</protein>
<feature type="domain" description="Right handed beta helix" evidence="3">
    <location>
        <begin position="707"/>
        <end position="820"/>
    </location>
</feature>
<accession>W0JXQ6</accession>
<dbReference type="HOGENOM" id="CLU_241203_0_0_2"/>
<dbReference type="SMART" id="SM00710">
    <property type="entry name" value="PbH1"/>
    <property type="match status" value="13"/>
</dbReference>
<dbReference type="InterPro" id="IPR012334">
    <property type="entry name" value="Pectin_lyas_fold"/>
</dbReference>
<evidence type="ECO:0000313" key="4">
    <source>
        <dbReference type="EMBL" id="AHG01788.1"/>
    </source>
</evidence>
<dbReference type="InterPro" id="IPR051550">
    <property type="entry name" value="SCF-Subunits/Alg-Epimerases"/>
</dbReference>
<feature type="region of interest" description="Disordered" evidence="2">
    <location>
        <begin position="1636"/>
        <end position="1659"/>
    </location>
</feature>
<dbReference type="SUPFAM" id="SSF51126">
    <property type="entry name" value="Pectin lyase-like"/>
    <property type="match status" value="3"/>
</dbReference>
<dbReference type="eggNOG" id="arCOG06738">
    <property type="taxonomic scope" value="Archaea"/>
</dbReference>
<evidence type="ECO:0000313" key="5">
    <source>
        <dbReference type="Proteomes" id="UP000019024"/>
    </source>
</evidence>
<dbReference type="InterPro" id="IPR006626">
    <property type="entry name" value="PbH1"/>
</dbReference>
<keyword evidence="1" id="KW-0677">Repeat</keyword>
<proteinExistence type="predicted"/>
<keyword evidence="4" id="KW-0614">Plasmid</keyword>
<dbReference type="SUPFAM" id="SSF49452">
    <property type="entry name" value="Starch-binding domain-like"/>
    <property type="match status" value="1"/>
</dbReference>
<geneLocation type="plasmid" evidence="4">
    <name>unnamed</name>
</geneLocation>
<evidence type="ECO:0000256" key="1">
    <source>
        <dbReference type="ARBA" id="ARBA00022737"/>
    </source>
</evidence>
<feature type="region of interest" description="Disordered" evidence="2">
    <location>
        <begin position="832"/>
        <end position="853"/>
    </location>
</feature>
<dbReference type="Pfam" id="PF13229">
    <property type="entry name" value="Beta_helix"/>
    <property type="match status" value="2"/>
</dbReference>
<name>W0JXQ6_9EURY</name>
<dbReference type="EMBL" id="CP007057">
    <property type="protein sequence ID" value="AHG01788.1"/>
    <property type="molecule type" value="Genomic_DNA"/>
</dbReference>
<dbReference type="PANTHER" id="PTHR22990:SF15">
    <property type="entry name" value="F-BOX ONLY PROTEIN 10"/>
    <property type="match status" value="1"/>
</dbReference>
<dbReference type="InterPro" id="IPR039448">
    <property type="entry name" value="Beta_helix"/>
</dbReference>
<dbReference type="InterPro" id="IPR013784">
    <property type="entry name" value="Carb-bd-like_fold"/>
</dbReference>
<dbReference type="PANTHER" id="PTHR22990">
    <property type="entry name" value="F-BOX ONLY PROTEIN"/>
    <property type="match status" value="1"/>
</dbReference>
<reference evidence="4 5" key="1">
    <citation type="submission" date="2014-01" db="EMBL/GenBank/DDBJ databases">
        <authorList>
            <consortium name="DOE Joint Genome Institute"/>
            <person name="Anderson I."/>
            <person name="Huntemann M."/>
            <person name="Han J."/>
            <person name="Chen A."/>
            <person name="Kyrpides N."/>
            <person name="Mavromatis K."/>
            <person name="Markowitz V."/>
            <person name="Palaniappan K."/>
            <person name="Ivanova N."/>
            <person name="Schaumberg A."/>
            <person name="Pati A."/>
            <person name="Liolios K."/>
            <person name="Nordberg H.P."/>
            <person name="Cantor M.N."/>
            <person name="Hua S.X."/>
            <person name="Woyke T."/>
        </authorList>
    </citation>
    <scope>NUCLEOTIDE SEQUENCE [LARGE SCALE GENOMIC DNA]</scope>
    <source>
        <strain evidence="4 5">XH-48</strain>
        <plasmid evidence="5">2</plasmid>
    </source>
</reference>
<evidence type="ECO:0000259" key="3">
    <source>
        <dbReference type="Pfam" id="PF13229"/>
    </source>
</evidence>
<dbReference type="GeneID" id="25147163"/>
<dbReference type="InterPro" id="IPR011050">
    <property type="entry name" value="Pectin_lyase_fold/virulence"/>
</dbReference>
<sequence length="1690" mass="173677">MTAESHRAETVSLVIGIVAVLLIASLGLLSAGVAADTIVSGADMTGGAAEPADDAPTYELEIDNDGSAAAIGFPGPVDGTVDDLFVEGTDGVSAVYRYSAADEGWNNVLEEEGVNDFSDVSVDPMDSLVVLTTGQGDSEAIPLEVTLETETGDTVTPGQRAVEAGWNFVSSPQHTDADTVFGSGTANTSLVLERYDGPRTVAVEQTPEFGEYYLDSGHPPTTDPFSGYFVFAQDNGTVPTVASGITDRDDADAQLDLPTFDEVTVRGDITSGAEDGALTDGDLTVRLDGEEIDVTDGEYEETLAPGEYTVTVEADGHQTATRELDARFATTYEEDIELEGAVVNRDGEKSYVSAAAAAEDAGDGATISLESGTYEDDLEITADNVTIEGTSGVSLVSTAAKTGETTVVGDIDIAANGVTIRDLSVHDGTVSAGSSDDLALSGLDIMGETGTADPGVNSAGIEVEGGTNLSITDVAIEADRGISVSGVRTADLRGIDVTTDDGTGLVLYDATGVDLDGVAVEGADQAVGLINLADSTAGNVTIEDSNLGLAVGNESGSQTRPENLTLTGDLELGAIVPYAEMTEDTTDPVDIDRPDGLTYAIRTEPVSGVPVSITGFAYDETSAIAGAVALTDASSGQPLAEASAVQRISDEVYVVAPETSPQDAADIASEGATIEVREGTYDGEMSIQTDGVTVSGENATFEEKFEIDSANDVTLDGLSATNHTIGIEVASSSGVTLRDVNASGNEYEGLLVDSSQNVEIVDATASDNYNGLINVGDGTSVTASNSTFAENEGWGVGTDGDGSLTVRNSTINGNGDGAGIWNDGTLDAAENWWGDSSGPSGEADGTGDSVDSGVDYEPWLDAPPGEGPGGLEDAGVELSNFETDATAANRGDTVTTSVDVTNAVESAGISTMAINDGAEFEVEYVLVDGKDEAQIASETVTVVAGETETVEFTESLPGSTTAHEERSVEHEIRIAGEGVGERADLELSNPVQTALEFAESEGTNTVDVESGTYDETVDLDVDGLTVTGPADGTATITNDSTPVTVSGTGTTVEGLTIESTDLDSAVEIVDPATDVTVADNAIDGGVFVAANDGNLDGVTIERNEIEAVENNGVLASVSGDDTVIDGLEIVDNVFGEYHQNAIRVYSASGGEFIAPVEITGNEIVEEDIFESDGIYVHAAIESVSIENNEIRNAQSSAINVQGAAAEITVRQNTIADNGAGIKLYSSGTLEATENWWGDASGPSGIGDGTGDAIEVDGDGSVEYEPWLDGPIPDGEPVTGDVTGTVIASGEMTTRSTVGSAAPITDADVTIHLYDPDAVGDGNETVAVDDEGTFLAEDIPIGTHGLVVEADGYATDERTVRVDRDQTTTADFDLDYAEGGSIEGTVSLGGEPSESVSVDVIATNGDETFTDAVTIDDQSDSAEYSIDADVDVDDGYAVTAEATGDAADEFATETDDVEVGIGETVTLDLALEPLATQVDYEADPADETVIDDGSDAITYTVTSANALGISVAGIEVEADASAGESVDVNGDGDTATEETDATGAVEFVVTSDTIQDDVGVAFTERQTGNEHGVTGTLEVINEVDELNLALESPVPDATVIEISLEVIGVHGDPVDGESINLQINEGSGRLHLHGMDQGDQTNHYTDGSGDFAPTQNTGDQPQYIGEYGEQVEIEASDEDGEVVETATAVLE</sequence>
<organism evidence="4 5">
    <name type="scientific">Halostagnicola larsenii XH-48</name>
    <dbReference type="NCBI Taxonomy" id="797299"/>
    <lineage>
        <taxon>Archaea</taxon>
        <taxon>Methanobacteriati</taxon>
        <taxon>Methanobacteriota</taxon>
        <taxon>Stenosarchaea group</taxon>
        <taxon>Halobacteria</taxon>
        <taxon>Halobacteriales</taxon>
        <taxon>Natrialbaceae</taxon>
        <taxon>Halostagnicola</taxon>
    </lineage>
</organism>
<dbReference type="PATRIC" id="fig|797299.3.peg.3507"/>